<organism evidence="3">
    <name type="scientific">Arthrobacter saudimassiliensis</name>
    <dbReference type="NCBI Taxonomy" id="1461584"/>
    <lineage>
        <taxon>Bacteria</taxon>
        <taxon>Bacillati</taxon>
        <taxon>Actinomycetota</taxon>
        <taxon>Actinomycetes</taxon>
        <taxon>Micrococcales</taxon>
        <taxon>Micrococcaceae</taxon>
        <taxon>Arthrobacter</taxon>
    </lineage>
</organism>
<keyword evidence="2" id="KW-0732">Signal</keyword>
<feature type="region of interest" description="Disordered" evidence="1">
    <location>
        <begin position="32"/>
        <end position="52"/>
    </location>
</feature>
<sequence length="158" mass="16021">MKKAVTLSALALVLLTGCAVAEADAGTAPEAAPASAASAGSPAAAPAPVQDSEEDTCLKLLGSNGAGPLSEAVNRVTIYDGTSGYQGTPETGRVLLAELDAITASAPQDMEASLLELSSPVRNSIELAEGTTTFWGLDVETWQGAVEDLRTRCAPYSP</sequence>
<protein>
    <recommendedName>
        <fullName evidence="4">Lipoprotein</fullName>
    </recommendedName>
</protein>
<feature type="compositionally biased region" description="Low complexity" evidence="1">
    <location>
        <begin position="32"/>
        <end position="49"/>
    </location>
</feature>
<dbReference type="PATRIC" id="fig|1461584.3.peg.2746"/>
<gene>
    <name evidence="3" type="ORF">BN1051_02775</name>
</gene>
<evidence type="ECO:0008006" key="4">
    <source>
        <dbReference type="Google" id="ProtNLM"/>
    </source>
</evidence>
<evidence type="ECO:0000256" key="2">
    <source>
        <dbReference type="SAM" id="SignalP"/>
    </source>
</evidence>
<dbReference type="PROSITE" id="PS51257">
    <property type="entry name" value="PROKAR_LIPOPROTEIN"/>
    <property type="match status" value="1"/>
</dbReference>
<feature type="signal peptide" evidence="2">
    <location>
        <begin position="1"/>
        <end position="21"/>
    </location>
</feature>
<evidence type="ECO:0000313" key="3">
    <source>
        <dbReference type="EMBL" id="CEA09405.1"/>
    </source>
</evidence>
<accession>A0A078MSW8</accession>
<evidence type="ECO:0000256" key="1">
    <source>
        <dbReference type="SAM" id="MobiDB-lite"/>
    </source>
</evidence>
<dbReference type="EMBL" id="LN483072">
    <property type="protein sequence ID" value="CEA09405.1"/>
    <property type="molecule type" value="Genomic_DNA"/>
</dbReference>
<proteinExistence type="predicted"/>
<feature type="chain" id="PRO_5038784412" description="Lipoprotein" evidence="2">
    <location>
        <begin position="22"/>
        <end position="158"/>
    </location>
</feature>
<dbReference type="AlphaFoldDB" id="A0A078MSW8"/>
<reference evidence="3" key="1">
    <citation type="submission" date="2014-07" db="EMBL/GenBank/DDBJ databases">
        <authorList>
            <person name="Urmite Genomes Urmite Genomes"/>
        </authorList>
    </citation>
    <scope>NUCLEOTIDE SEQUENCE</scope>
    <source>
        <strain evidence="3">11W110_air</strain>
    </source>
</reference>
<name>A0A078MSW8_9MICC</name>